<dbReference type="HOGENOM" id="CLU_065200_4_0_9"/>
<comment type="subcellular location">
    <subcellularLocation>
        <location evidence="1">Endomembrane system</location>
        <topology evidence="1">Multi-pass membrane protein</topology>
    </subcellularLocation>
</comment>
<feature type="transmembrane region" description="Helical" evidence="5">
    <location>
        <begin position="146"/>
        <end position="177"/>
    </location>
</feature>
<organism evidence="6 7">
    <name type="scientific">Clostridium kluyveri (strain NBRC 12016)</name>
    <dbReference type="NCBI Taxonomy" id="583346"/>
    <lineage>
        <taxon>Bacteria</taxon>
        <taxon>Bacillati</taxon>
        <taxon>Bacillota</taxon>
        <taxon>Clostridia</taxon>
        <taxon>Eubacteriales</taxon>
        <taxon>Clostridiaceae</taxon>
        <taxon>Clostridium</taxon>
    </lineage>
</organism>
<gene>
    <name evidence="6" type="ordered locus">CKR_0516</name>
</gene>
<accession>B9DZ92</accession>
<dbReference type="InterPro" id="IPR007318">
    <property type="entry name" value="Phopholipid_MeTrfase"/>
</dbReference>
<dbReference type="GO" id="GO:0012505">
    <property type="term" value="C:endomembrane system"/>
    <property type="evidence" value="ECO:0007669"/>
    <property type="project" value="UniProtKB-SubCell"/>
</dbReference>
<dbReference type="AlphaFoldDB" id="B9DZ92"/>
<dbReference type="EMBL" id="AP009049">
    <property type="protein sequence ID" value="BAH05567.1"/>
    <property type="molecule type" value="Genomic_DNA"/>
</dbReference>
<keyword evidence="2 5" id="KW-0812">Transmembrane</keyword>
<feature type="transmembrane region" description="Helical" evidence="5">
    <location>
        <begin position="20"/>
        <end position="43"/>
    </location>
</feature>
<keyword evidence="3 5" id="KW-1133">Transmembrane helix</keyword>
<name>B9DZ92_CLOK1</name>
<dbReference type="GO" id="GO:0016740">
    <property type="term" value="F:transferase activity"/>
    <property type="evidence" value="ECO:0007669"/>
    <property type="project" value="UniProtKB-ARBA"/>
</dbReference>
<proteinExistence type="predicted"/>
<dbReference type="Pfam" id="PF04191">
    <property type="entry name" value="PEMT"/>
    <property type="match status" value="1"/>
</dbReference>
<feature type="transmembrane region" description="Helical" evidence="5">
    <location>
        <begin position="63"/>
        <end position="82"/>
    </location>
</feature>
<evidence type="ECO:0008006" key="8">
    <source>
        <dbReference type="Google" id="ProtNLM"/>
    </source>
</evidence>
<evidence type="ECO:0000256" key="3">
    <source>
        <dbReference type="ARBA" id="ARBA00022989"/>
    </source>
</evidence>
<evidence type="ECO:0000313" key="7">
    <source>
        <dbReference type="Proteomes" id="UP000007969"/>
    </source>
</evidence>
<keyword evidence="4 5" id="KW-0472">Membrane</keyword>
<sequence>MIVNNKNGKVNYSEQKGAIIMQGYFAVITIILLVIMILCRVFLLRKMGIKAIKFGEIDKKDFIIIPFVLVFFYLVFTSALNLPEVGTELFNNEIVGWIGVVLCVIGLLLFLLSLISFGKSFRVGIDEEKPGDLITTGIFAISRNPIYVAFGFILLGVFLIFSNWILLLYLIAGFWLFNRQVLREEDSLKKIYGKEYLEYCKKVRRYL</sequence>
<evidence type="ECO:0000256" key="1">
    <source>
        <dbReference type="ARBA" id="ARBA00004127"/>
    </source>
</evidence>
<dbReference type="PANTHER" id="PTHR12714:SF9">
    <property type="entry name" value="PROTEIN-S-ISOPRENYLCYSTEINE O-METHYLTRANSFERASE"/>
    <property type="match status" value="1"/>
</dbReference>
<reference evidence="7" key="1">
    <citation type="submission" date="2005-09" db="EMBL/GenBank/DDBJ databases">
        <title>Complete genome sequence of Clostridium kluyveri and comparative genomics of Clostridia species.</title>
        <authorList>
            <person name="Inui M."/>
            <person name="Nonaka H."/>
            <person name="Shinoda Y."/>
            <person name="Ikenaga Y."/>
            <person name="Abe M."/>
            <person name="Naito K."/>
            <person name="Vertes A.A."/>
            <person name="Yukawa H."/>
        </authorList>
    </citation>
    <scope>NUCLEOTIDE SEQUENCE [LARGE SCALE GENOMIC DNA]</scope>
    <source>
        <strain evidence="7">NBRC 12016</strain>
    </source>
</reference>
<evidence type="ECO:0000256" key="5">
    <source>
        <dbReference type="SAM" id="Phobius"/>
    </source>
</evidence>
<evidence type="ECO:0000256" key="4">
    <source>
        <dbReference type="ARBA" id="ARBA00023136"/>
    </source>
</evidence>
<feature type="transmembrane region" description="Helical" evidence="5">
    <location>
        <begin position="94"/>
        <end position="115"/>
    </location>
</feature>
<evidence type="ECO:0000313" key="6">
    <source>
        <dbReference type="EMBL" id="BAH05567.1"/>
    </source>
</evidence>
<dbReference type="KEGG" id="ckr:CKR_0516"/>
<dbReference type="Gene3D" id="1.20.120.1630">
    <property type="match status" value="1"/>
</dbReference>
<dbReference type="Proteomes" id="UP000007969">
    <property type="component" value="Chromosome"/>
</dbReference>
<evidence type="ECO:0000256" key="2">
    <source>
        <dbReference type="ARBA" id="ARBA00022692"/>
    </source>
</evidence>
<protein>
    <recommendedName>
        <fullName evidence="8">Isoprenylcysteine carboxyl methyltransferase</fullName>
    </recommendedName>
</protein>
<dbReference type="PANTHER" id="PTHR12714">
    <property type="entry name" value="PROTEIN-S ISOPRENYLCYSTEINE O-METHYLTRANSFERASE"/>
    <property type="match status" value="1"/>
</dbReference>